<keyword evidence="3" id="KW-1185">Reference proteome</keyword>
<evidence type="ECO:0000313" key="2">
    <source>
        <dbReference type="EMBL" id="KAJ1157172.1"/>
    </source>
</evidence>
<name>A0AAV7RZK5_PLEWA</name>
<feature type="region of interest" description="Disordered" evidence="1">
    <location>
        <begin position="41"/>
        <end position="70"/>
    </location>
</feature>
<dbReference type="AlphaFoldDB" id="A0AAV7RZK5"/>
<organism evidence="2 3">
    <name type="scientific">Pleurodeles waltl</name>
    <name type="common">Iberian ribbed newt</name>
    <dbReference type="NCBI Taxonomy" id="8319"/>
    <lineage>
        <taxon>Eukaryota</taxon>
        <taxon>Metazoa</taxon>
        <taxon>Chordata</taxon>
        <taxon>Craniata</taxon>
        <taxon>Vertebrata</taxon>
        <taxon>Euteleostomi</taxon>
        <taxon>Amphibia</taxon>
        <taxon>Batrachia</taxon>
        <taxon>Caudata</taxon>
        <taxon>Salamandroidea</taxon>
        <taxon>Salamandridae</taxon>
        <taxon>Pleurodelinae</taxon>
        <taxon>Pleurodeles</taxon>
    </lineage>
</organism>
<reference evidence="2" key="1">
    <citation type="journal article" date="2022" name="bioRxiv">
        <title>Sequencing and chromosome-scale assembly of the giantPleurodeles waltlgenome.</title>
        <authorList>
            <person name="Brown T."/>
            <person name="Elewa A."/>
            <person name="Iarovenko S."/>
            <person name="Subramanian E."/>
            <person name="Araus A.J."/>
            <person name="Petzold A."/>
            <person name="Susuki M."/>
            <person name="Suzuki K.-i.T."/>
            <person name="Hayashi T."/>
            <person name="Toyoda A."/>
            <person name="Oliveira C."/>
            <person name="Osipova E."/>
            <person name="Leigh N.D."/>
            <person name="Simon A."/>
            <person name="Yun M.H."/>
        </authorList>
    </citation>
    <scope>NUCLEOTIDE SEQUENCE</scope>
    <source>
        <strain evidence="2">20211129_DDA</strain>
        <tissue evidence="2">Liver</tissue>
    </source>
</reference>
<evidence type="ECO:0000256" key="1">
    <source>
        <dbReference type="SAM" id="MobiDB-lite"/>
    </source>
</evidence>
<evidence type="ECO:0000313" key="3">
    <source>
        <dbReference type="Proteomes" id="UP001066276"/>
    </source>
</evidence>
<sequence length="70" mass="7898">MTGIGHCRVPEPTRVFALRISAIYIPRDAVLLFPGTRPWVGSPMDQRKTRRRPTDQLMVTSSRGSGHRPL</sequence>
<dbReference type="Proteomes" id="UP001066276">
    <property type="component" value="Chromosome 5"/>
</dbReference>
<gene>
    <name evidence="2" type="ORF">NDU88_009887</name>
</gene>
<proteinExistence type="predicted"/>
<dbReference type="EMBL" id="JANPWB010000009">
    <property type="protein sequence ID" value="KAJ1157172.1"/>
    <property type="molecule type" value="Genomic_DNA"/>
</dbReference>
<accession>A0AAV7RZK5</accession>
<protein>
    <submittedName>
        <fullName evidence="2">Uncharacterized protein</fullName>
    </submittedName>
</protein>
<comment type="caution">
    <text evidence="2">The sequence shown here is derived from an EMBL/GenBank/DDBJ whole genome shotgun (WGS) entry which is preliminary data.</text>
</comment>